<dbReference type="Pfam" id="PF09983">
    <property type="entry name" value="JetD_C"/>
    <property type="match status" value="1"/>
</dbReference>
<evidence type="ECO:0000259" key="2">
    <source>
        <dbReference type="Pfam" id="PF11795"/>
    </source>
</evidence>
<evidence type="ECO:0000313" key="4">
    <source>
        <dbReference type="Proteomes" id="UP000501849"/>
    </source>
</evidence>
<accession>A0A6H0S169</accession>
<gene>
    <name evidence="3" type="ORF">EXE63_05685</name>
</gene>
<dbReference type="EMBL" id="CP038799">
    <property type="protein sequence ID" value="QIV80441.1"/>
    <property type="molecule type" value="Genomic_DNA"/>
</dbReference>
<dbReference type="PIRSF" id="PIRSF028408">
    <property type="entry name" value="UCP028408"/>
    <property type="match status" value="1"/>
</dbReference>
<feature type="domain" description="Wadjet protein JetD C-terminal" evidence="1">
    <location>
        <begin position="199"/>
        <end position="368"/>
    </location>
</feature>
<protein>
    <recommendedName>
        <fullName evidence="5">DUF3322 and DUF2220 domain-containing protein</fullName>
    </recommendedName>
</protein>
<evidence type="ECO:0000313" key="3">
    <source>
        <dbReference type="EMBL" id="QIV80441.1"/>
    </source>
</evidence>
<dbReference type="InterPro" id="IPR024534">
    <property type="entry name" value="JetD_C"/>
</dbReference>
<dbReference type="Pfam" id="PF11795">
    <property type="entry name" value="DUF3322"/>
    <property type="match status" value="1"/>
</dbReference>
<dbReference type="KEGG" id="mfre:EXE63_05685"/>
<reference evidence="3 4" key="1">
    <citation type="submission" date="2019-04" db="EMBL/GenBank/DDBJ databases">
        <title>Draft, Whole-Genome Sequence of the Anthracene-degrading Mycobacterium frederiksbergense LB501T, Isolated from a Polycyclic Aromatic Hydrocarbon (PAH)-Contaminated Soil.</title>
        <authorList>
            <person name="Augelletti F."/>
        </authorList>
    </citation>
    <scope>NUCLEOTIDE SEQUENCE [LARGE SCALE GENOMIC DNA]</scope>
    <source>
        <strain evidence="3 4">LB 501T</strain>
    </source>
</reference>
<dbReference type="RefSeq" id="WP_168141159.1">
    <property type="nucleotide sequence ID" value="NZ_CBCSDT010000013.1"/>
</dbReference>
<proteinExistence type="predicted"/>
<dbReference type="AlphaFoldDB" id="A0A6H0S169"/>
<evidence type="ECO:0008006" key="5">
    <source>
        <dbReference type="Google" id="ProtNLM"/>
    </source>
</evidence>
<dbReference type="InterPro" id="IPR014544">
    <property type="entry name" value="UCP028408"/>
</dbReference>
<dbReference type="Proteomes" id="UP000501849">
    <property type="component" value="Chromosome"/>
</dbReference>
<dbReference type="InterPro" id="IPR024537">
    <property type="entry name" value="DUF3322"/>
</dbReference>
<evidence type="ECO:0000259" key="1">
    <source>
        <dbReference type="Pfam" id="PF09983"/>
    </source>
</evidence>
<name>A0A6H0S169_9MYCO</name>
<keyword evidence="4" id="KW-1185">Reference proteome</keyword>
<feature type="domain" description="DUF3322" evidence="2">
    <location>
        <begin position="10"/>
        <end position="188"/>
    </location>
</feature>
<organism evidence="3 4">
    <name type="scientific">Mycolicibacterium frederiksbergense</name>
    <dbReference type="NCBI Taxonomy" id="117567"/>
    <lineage>
        <taxon>Bacteria</taxon>
        <taxon>Bacillati</taxon>
        <taxon>Actinomycetota</taxon>
        <taxon>Actinomycetes</taxon>
        <taxon>Mycobacteriales</taxon>
        <taxon>Mycobacteriaceae</taxon>
        <taxon>Mycolicibacterium</taxon>
    </lineage>
</organism>
<sequence length="373" mass="41739">MYEPPKLLLPNDVAERARRAVDRNLKAWIFDLAPATLTARLGSPSEAEVAAHRSTVESWVRAWQRSPLDVRWEARRWPSLGRQLLPASVTLPDADSIAAAAGATVRWQTVQHRCTQLQDLSINPGWPDVLAATFRHWNTLSDNDFDRLLAVVSWLHRHPDSGLLIRQLPIAGVDTKWLGTHRTAVTSLAVPLGVPEDLGLRERELLRPIAILDPALRRGLPRLFAASDSELAVLDLAPPRVLVVENLQTLEALPDIANTVAVFGWGGNTLAVADFPWVRGAPQVVYWGDLDTDGLEILTRFRAKLPCESILMDHHTLESWRELAVPHPAREPVTCELLHHGERAALDVLRRDGLRLEQERIPMSVVIDHLRSR</sequence>